<feature type="non-terminal residue" evidence="1">
    <location>
        <position position="1"/>
    </location>
</feature>
<dbReference type="Proteomes" id="UP000292957">
    <property type="component" value="Unassembled WGS sequence"/>
</dbReference>
<accession>A0A4Q9M7M0</accession>
<dbReference type="AlphaFoldDB" id="A0A4Q9M7M0"/>
<evidence type="ECO:0000313" key="1">
    <source>
        <dbReference type="EMBL" id="TBU22919.1"/>
    </source>
</evidence>
<name>A0A4Q9M7M0_9APHY</name>
<dbReference type="OrthoDB" id="3262464at2759"/>
<organism evidence="1">
    <name type="scientific">Dichomitus squalens</name>
    <dbReference type="NCBI Taxonomy" id="114155"/>
    <lineage>
        <taxon>Eukaryota</taxon>
        <taxon>Fungi</taxon>
        <taxon>Dikarya</taxon>
        <taxon>Basidiomycota</taxon>
        <taxon>Agaricomycotina</taxon>
        <taxon>Agaricomycetes</taxon>
        <taxon>Polyporales</taxon>
        <taxon>Polyporaceae</taxon>
        <taxon>Dichomitus</taxon>
    </lineage>
</organism>
<sequence>VLMKALQILKFRYKQEHLDLVGSLVTRVEELTLDDPDIDMTLVSCQFLLCSPSAQFPRH</sequence>
<dbReference type="EMBL" id="ML143521">
    <property type="protein sequence ID" value="TBU22919.1"/>
    <property type="molecule type" value="Genomic_DNA"/>
</dbReference>
<proteinExistence type="predicted"/>
<protein>
    <submittedName>
        <fullName evidence="1">Uncharacterized protein</fullName>
    </submittedName>
</protein>
<gene>
    <name evidence="1" type="ORF">BD311DRAFT_675023</name>
</gene>
<reference evidence="1" key="1">
    <citation type="submission" date="2019-01" db="EMBL/GenBank/DDBJ databases">
        <title>Draft genome sequences of three monokaryotic isolates of the white-rot basidiomycete fungus Dichomitus squalens.</title>
        <authorList>
            <consortium name="DOE Joint Genome Institute"/>
            <person name="Lopez S.C."/>
            <person name="Andreopoulos B."/>
            <person name="Pangilinan J."/>
            <person name="Lipzen A."/>
            <person name="Riley R."/>
            <person name="Ahrendt S."/>
            <person name="Ng V."/>
            <person name="Barry K."/>
            <person name="Daum C."/>
            <person name="Grigoriev I.V."/>
            <person name="Hilden K.S."/>
            <person name="Makela M.R."/>
            <person name="de Vries R.P."/>
        </authorList>
    </citation>
    <scope>NUCLEOTIDE SEQUENCE [LARGE SCALE GENOMIC DNA]</scope>
    <source>
        <strain evidence="1">OM18370.1</strain>
    </source>
</reference>